<dbReference type="InterPro" id="IPR009057">
    <property type="entry name" value="Homeodomain-like_sf"/>
</dbReference>
<dbReference type="InterPro" id="IPR007367">
    <property type="entry name" value="DUF433"/>
</dbReference>
<dbReference type="Pfam" id="PF04255">
    <property type="entry name" value="DUF433"/>
    <property type="match status" value="1"/>
</dbReference>
<evidence type="ECO:0000313" key="1">
    <source>
        <dbReference type="EMBL" id="MBH8567071.1"/>
    </source>
</evidence>
<comment type="caution">
    <text evidence="1">The sequence shown here is derived from an EMBL/GenBank/DDBJ whole genome shotgun (WGS) entry which is preliminary data.</text>
</comment>
<dbReference type="SUPFAM" id="SSF46689">
    <property type="entry name" value="Homeodomain-like"/>
    <property type="match status" value="1"/>
</dbReference>
<sequence length="80" mass="9285">MSPKIQRHFIQKTPGVCGGNARIRDTRIPVWTLVSFRQQGASEEELLRNYPVLTPEDLKIAWSYYEEHAQEIDRVIADDT</sequence>
<name>A0A8J7HWA3_9NOST</name>
<dbReference type="AlphaFoldDB" id="A0A8J7HWA3"/>
<dbReference type="InterPro" id="IPR036388">
    <property type="entry name" value="WH-like_DNA-bd_sf"/>
</dbReference>
<dbReference type="Gene3D" id="1.10.10.10">
    <property type="entry name" value="Winged helix-like DNA-binding domain superfamily/Winged helix DNA-binding domain"/>
    <property type="match status" value="1"/>
</dbReference>
<evidence type="ECO:0000313" key="2">
    <source>
        <dbReference type="Proteomes" id="UP000632766"/>
    </source>
</evidence>
<dbReference type="Proteomes" id="UP000632766">
    <property type="component" value="Unassembled WGS sequence"/>
</dbReference>
<dbReference type="RefSeq" id="WP_198128803.1">
    <property type="nucleotide sequence ID" value="NZ_JAECZC010000110.1"/>
</dbReference>
<dbReference type="PANTHER" id="PTHR34849:SF4">
    <property type="entry name" value="SLR1209 PROTEIN"/>
    <property type="match status" value="1"/>
</dbReference>
<dbReference type="PANTHER" id="PTHR34849">
    <property type="entry name" value="SSL5025 PROTEIN"/>
    <property type="match status" value="1"/>
</dbReference>
<accession>A0A8J7HWA3</accession>
<reference evidence="1 2" key="1">
    <citation type="journal article" date="2021" name="Int. J. Syst. Evol. Microbiol.">
        <title>Amazonocrinis nigriterrae gen. nov., sp. nov., Atlanticothrix silvestris gen. nov., sp. nov. and Dendronalium phyllosphericum gen. nov., sp. nov., nostocacean cyanobacteria from Brazilian environments.</title>
        <authorList>
            <person name="Alvarenga D.O."/>
            <person name="Andreote A.P.D."/>
            <person name="Branco L.H.Z."/>
            <person name="Delbaje E."/>
            <person name="Cruz R.B."/>
            <person name="Varani A.M."/>
            <person name="Fiore M.F."/>
        </authorList>
    </citation>
    <scope>NUCLEOTIDE SEQUENCE [LARGE SCALE GENOMIC DNA]</scope>
    <source>
        <strain evidence="1 2">CENA67</strain>
    </source>
</reference>
<keyword evidence="2" id="KW-1185">Reference proteome</keyword>
<proteinExistence type="predicted"/>
<organism evidence="1 2">
    <name type="scientific">Amazonocrinis nigriterrae CENA67</name>
    <dbReference type="NCBI Taxonomy" id="2794033"/>
    <lineage>
        <taxon>Bacteria</taxon>
        <taxon>Bacillati</taxon>
        <taxon>Cyanobacteriota</taxon>
        <taxon>Cyanophyceae</taxon>
        <taxon>Nostocales</taxon>
        <taxon>Nostocaceae</taxon>
        <taxon>Amazonocrinis</taxon>
        <taxon>Amazonocrinis nigriterrae</taxon>
    </lineage>
</organism>
<gene>
    <name evidence="1" type="ORF">I8748_33820</name>
</gene>
<dbReference type="EMBL" id="JAECZC010000110">
    <property type="protein sequence ID" value="MBH8567071.1"/>
    <property type="molecule type" value="Genomic_DNA"/>
</dbReference>
<protein>
    <submittedName>
        <fullName evidence="1">DUF433 domain-containing protein</fullName>
    </submittedName>
</protein>